<name>A0AAD8HTM2_9APIA</name>
<dbReference type="GO" id="GO:0006310">
    <property type="term" value="P:DNA recombination"/>
    <property type="evidence" value="ECO:0007669"/>
    <property type="project" value="UniProtKB-KW"/>
</dbReference>
<keyword evidence="6" id="KW-0547">Nucleotide-binding</keyword>
<comment type="similarity">
    <text evidence="1">Belongs to the replication factor A protein 1 family.</text>
</comment>
<evidence type="ECO:0000259" key="8">
    <source>
        <dbReference type="Pfam" id="PF02721"/>
    </source>
</evidence>
<keyword evidence="6" id="KW-0233">DNA recombination</keyword>
<feature type="domain" description="Replication factor A C-terminal" evidence="10">
    <location>
        <begin position="504"/>
        <end position="623"/>
    </location>
</feature>
<dbReference type="PANTHER" id="PTHR47165:SF4">
    <property type="entry name" value="OS03G0429900 PROTEIN"/>
    <property type="match status" value="1"/>
</dbReference>
<reference evidence="11" key="1">
    <citation type="submission" date="2023-02" db="EMBL/GenBank/DDBJ databases">
        <title>Genome of toxic invasive species Heracleum sosnowskyi carries increased number of genes despite the absence of recent whole-genome duplications.</title>
        <authorList>
            <person name="Schelkunov M."/>
            <person name="Shtratnikova V."/>
            <person name="Makarenko M."/>
            <person name="Klepikova A."/>
            <person name="Omelchenko D."/>
            <person name="Novikova G."/>
            <person name="Obukhova E."/>
            <person name="Bogdanov V."/>
            <person name="Penin A."/>
            <person name="Logacheva M."/>
        </authorList>
    </citation>
    <scope>NUCLEOTIDE SEQUENCE</scope>
    <source>
        <strain evidence="11">Hsosn_3</strain>
        <tissue evidence="11">Leaf</tissue>
    </source>
</reference>
<keyword evidence="12" id="KW-1185">Reference proteome</keyword>
<evidence type="ECO:0000256" key="6">
    <source>
        <dbReference type="RuleBase" id="RU363044"/>
    </source>
</evidence>
<evidence type="ECO:0000313" key="11">
    <source>
        <dbReference type="EMBL" id="KAK1372494.1"/>
    </source>
</evidence>
<dbReference type="GO" id="GO:0016787">
    <property type="term" value="F:hydrolase activity"/>
    <property type="evidence" value="ECO:0007669"/>
    <property type="project" value="UniProtKB-KW"/>
</dbReference>
<accession>A0AAD8HTM2</accession>
<comment type="caution">
    <text evidence="11">The sequence shown here is derived from an EMBL/GenBank/DDBJ whole genome shotgun (WGS) entry which is preliminary data.</text>
</comment>
<evidence type="ECO:0000256" key="1">
    <source>
        <dbReference type="ARBA" id="ARBA00005690"/>
    </source>
</evidence>
<dbReference type="CDD" id="cd04480">
    <property type="entry name" value="RPA1_DBD_A_like"/>
    <property type="match status" value="1"/>
</dbReference>
<reference evidence="11" key="2">
    <citation type="submission" date="2023-05" db="EMBL/GenBank/DDBJ databases">
        <authorList>
            <person name="Schelkunov M.I."/>
        </authorList>
    </citation>
    <scope>NUCLEOTIDE SEQUENCE</scope>
    <source>
        <strain evidence="11">Hsosn_3</strain>
        <tissue evidence="11">Leaf</tissue>
    </source>
</reference>
<evidence type="ECO:0000256" key="2">
    <source>
        <dbReference type="ARBA" id="ARBA00022723"/>
    </source>
</evidence>
<evidence type="ECO:0000256" key="3">
    <source>
        <dbReference type="ARBA" id="ARBA00022771"/>
    </source>
</evidence>
<keyword evidence="5" id="KW-0238">DNA-binding</keyword>
<dbReference type="GO" id="GO:0008270">
    <property type="term" value="F:zinc ion binding"/>
    <property type="evidence" value="ECO:0007669"/>
    <property type="project" value="UniProtKB-KW"/>
</dbReference>
<evidence type="ECO:0000256" key="4">
    <source>
        <dbReference type="ARBA" id="ARBA00022833"/>
    </source>
</evidence>
<comment type="cofactor">
    <cofactor evidence="6">
        <name>Mg(2+)</name>
        <dbReference type="ChEBI" id="CHEBI:18420"/>
    </cofactor>
</comment>
<protein>
    <recommendedName>
        <fullName evidence="6">ATP-dependent DNA helicase</fullName>
        <ecNumber evidence="6">5.6.2.3</ecNumber>
    </recommendedName>
</protein>
<dbReference type="AlphaFoldDB" id="A0AAD8HTM2"/>
<dbReference type="SUPFAM" id="SSF52540">
    <property type="entry name" value="P-loop containing nucleoside triphosphate hydrolases"/>
    <property type="match status" value="1"/>
</dbReference>
<keyword evidence="6" id="KW-0234">DNA repair</keyword>
<dbReference type="SUPFAM" id="SSF50249">
    <property type="entry name" value="Nucleic acid-binding proteins"/>
    <property type="match status" value="3"/>
</dbReference>
<dbReference type="InterPro" id="IPR047192">
    <property type="entry name" value="Euk_RPA1_DBD_C"/>
</dbReference>
<keyword evidence="6" id="KW-0378">Hydrolase</keyword>
<evidence type="ECO:0000256" key="5">
    <source>
        <dbReference type="ARBA" id="ARBA00023125"/>
    </source>
</evidence>
<evidence type="ECO:0000259" key="9">
    <source>
        <dbReference type="Pfam" id="PF05970"/>
    </source>
</evidence>
<dbReference type="EC" id="5.6.2.3" evidence="6"/>
<dbReference type="GO" id="GO:0005524">
    <property type="term" value="F:ATP binding"/>
    <property type="evidence" value="ECO:0007669"/>
    <property type="project" value="UniProtKB-KW"/>
</dbReference>
<gene>
    <name evidence="11" type="ORF">POM88_028687</name>
</gene>
<dbReference type="InterPro" id="IPR013955">
    <property type="entry name" value="Rep_factor-A_C"/>
</dbReference>
<dbReference type="Pfam" id="PF02721">
    <property type="entry name" value="DUF223"/>
    <property type="match status" value="1"/>
</dbReference>
<evidence type="ECO:0000259" key="10">
    <source>
        <dbReference type="Pfam" id="PF08646"/>
    </source>
</evidence>
<dbReference type="GO" id="GO:0043139">
    <property type="term" value="F:5'-3' DNA helicase activity"/>
    <property type="evidence" value="ECO:0007669"/>
    <property type="project" value="UniProtKB-EC"/>
</dbReference>
<dbReference type="GO" id="GO:0006281">
    <property type="term" value="P:DNA repair"/>
    <property type="evidence" value="ECO:0007669"/>
    <property type="project" value="UniProtKB-KW"/>
</dbReference>
<feature type="domain" description="Replication protein A 70 kDa DNA-binding subunit B/D first OB fold" evidence="8">
    <location>
        <begin position="210"/>
        <end position="311"/>
    </location>
</feature>
<dbReference type="PANTHER" id="PTHR47165">
    <property type="entry name" value="OS03G0429900 PROTEIN"/>
    <property type="match status" value="1"/>
</dbReference>
<dbReference type="GO" id="GO:0000723">
    <property type="term" value="P:telomere maintenance"/>
    <property type="evidence" value="ECO:0007669"/>
    <property type="project" value="InterPro"/>
</dbReference>
<organism evidence="11 12">
    <name type="scientific">Heracleum sosnowskyi</name>
    <dbReference type="NCBI Taxonomy" id="360622"/>
    <lineage>
        <taxon>Eukaryota</taxon>
        <taxon>Viridiplantae</taxon>
        <taxon>Streptophyta</taxon>
        <taxon>Embryophyta</taxon>
        <taxon>Tracheophyta</taxon>
        <taxon>Spermatophyta</taxon>
        <taxon>Magnoliopsida</taxon>
        <taxon>eudicotyledons</taxon>
        <taxon>Gunneridae</taxon>
        <taxon>Pentapetalae</taxon>
        <taxon>asterids</taxon>
        <taxon>campanulids</taxon>
        <taxon>Apiales</taxon>
        <taxon>Apiaceae</taxon>
        <taxon>Apioideae</taxon>
        <taxon>apioid superclade</taxon>
        <taxon>Tordylieae</taxon>
        <taxon>Tordyliinae</taxon>
        <taxon>Heracleum</taxon>
    </lineage>
</organism>
<dbReference type="GO" id="GO:0003677">
    <property type="term" value="F:DNA binding"/>
    <property type="evidence" value="ECO:0007669"/>
    <property type="project" value="UniProtKB-KW"/>
</dbReference>
<dbReference type="Gene3D" id="2.40.50.140">
    <property type="entry name" value="Nucleic acid-binding proteins"/>
    <property type="match status" value="3"/>
</dbReference>
<feature type="compositionally biased region" description="Basic and acidic residues" evidence="7">
    <location>
        <begin position="648"/>
        <end position="663"/>
    </location>
</feature>
<feature type="domain" description="DNA helicase Pif1-like DEAD-box helicase" evidence="9">
    <location>
        <begin position="10"/>
        <end position="93"/>
    </location>
</feature>
<keyword evidence="2" id="KW-0479">Metal-binding</keyword>
<proteinExistence type="inferred from homology"/>
<dbReference type="InterPro" id="IPR003871">
    <property type="entry name" value="RFA1B/D_OB_1st"/>
</dbReference>
<evidence type="ECO:0000256" key="7">
    <source>
        <dbReference type="SAM" id="MobiDB-lite"/>
    </source>
</evidence>
<keyword evidence="3" id="KW-0863">Zinc-finger</keyword>
<dbReference type="Pfam" id="PF08646">
    <property type="entry name" value="Rep_fac-A_C"/>
    <property type="match status" value="1"/>
</dbReference>
<dbReference type="Pfam" id="PF05970">
    <property type="entry name" value="PIF1"/>
    <property type="match status" value="1"/>
</dbReference>
<feature type="region of interest" description="Disordered" evidence="7">
    <location>
        <begin position="635"/>
        <end position="684"/>
    </location>
</feature>
<dbReference type="InterPro" id="IPR012340">
    <property type="entry name" value="NA-bd_OB-fold"/>
</dbReference>
<evidence type="ECO:0000313" key="12">
    <source>
        <dbReference type="Proteomes" id="UP001237642"/>
    </source>
</evidence>
<dbReference type="InterPro" id="IPR010285">
    <property type="entry name" value="DNA_helicase_pif1-like_DEAD"/>
</dbReference>
<sequence length="684" mass="76912">MRHKDVSNLSRPFGGKTVLLGGDFRQILPVLPKKGREDIVMASINKSYLWDDCKVFKLDKNMRIESGVPPVTISGQKIPYADWVIGVGDGHVPTFASMEGNEPCWIEIPPELNLCPENDGKKVIVDTIYAHMCETSTEADYFRDRAILTPLNEDVDAINKEVLKRFTGESRVYRSVDSICIPRLIVLLPAPQLKIVSNFIQSYNMGSYKLLKDLKLGEGTQSIKVRVSREWGGRKPGSAHVTVKNYLLLDEEGTQLHALTTEYSLISFFAKKMKVGNVYMISKYDVEDAPEIYRPVPGKYVIKLYRKTEVTDPGNIPAIPMYKFEIATFQNARSREGDVVTLMDIVGKLTKSTPIQITNNGKKALEIELTNESNDNMKIVLWENQAHDFLQYKIDCEKPDVFLLVTGTTAKLVKGEHVQWSSSSTNFFFNIDHPTIVSLRASMKGELIPKIVSSIKTHAQSTIEEIERVAIQQLFDAQLPEGKNDIAFIIEATILELIPIYGGWYYMGCKKCGKIVNEMQECTNCPNNKAPPVPLYRVTAEVEDSTSSTTVVLFDKHVMKLINVSAQHILTNDKNATQEMIPAVLNNMLGKKCILQLKLTSFNTVRGKERYTVTQAEEVKPTEVNNVQVVPTEQLEHGDTQTVANHQTENKRKSLEVESDHLKPPASSAVKESNGKQTRTKRQK</sequence>
<dbReference type="EMBL" id="JAUIZM010000007">
    <property type="protein sequence ID" value="KAK1372494.1"/>
    <property type="molecule type" value="Genomic_DNA"/>
</dbReference>
<keyword evidence="4" id="KW-0862">Zinc</keyword>
<dbReference type="InterPro" id="IPR027417">
    <property type="entry name" value="P-loop_NTPase"/>
</dbReference>
<comment type="catalytic activity">
    <reaction evidence="6">
        <text>ATP + H2O = ADP + phosphate + H(+)</text>
        <dbReference type="Rhea" id="RHEA:13065"/>
        <dbReference type="ChEBI" id="CHEBI:15377"/>
        <dbReference type="ChEBI" id="CHEBI:15378"/>
        <dbReference type="ChEBI" id="CHEBI:30616"/>
        <dbReference type="ChEBI" id="CHEBI:43474"/>
        <dbReference type="ChEBI" id="CHEBI:456216"/>
        <dbReference type="EC" id="5.6.2.3"/>
    </reaction>
</comment>
<keyword evidence="6" id="KW-0227">DNA damage</keyword>
<dbReference type="Proteomes" id="UP001237642">
    <property type="component" value="Unassembled WGS sequence"/>
</dbReference>
<keyword evidence="6" id="KW-0067">ATP-binding</keyword>
<comment type="similarity">
    <text evidence="6">Belongs to the helicase family.</text>
</comment>
<keyword evidence="6" id="KW-0347">Helicase</keyword>
<dbReference type="CDD" id="cd04476">
    <property type="entry name" value="RPA1_DBD_C"/>
    <property type="match status" value="1"/>
</dbReference>